<feature type="non-terminal residue" evidence="1">
    <location>
        <position position="576"/>
    </location>
</feature>
<reference evidence="1" key="1">
    <citation type="submission" date="2021-06" db="EMBL/GenBank/DDBJ databases">
        <authorList>
            <person name="Kallberg Y."/>
            <person name="Tangrot J."/>
            <person name="Rosling A."/>
        </authorList>
    </citation>
    <scope>NUCLEOTIDE SEQUENCE</scope>
    <source>
        <strain evidence="1">IL203A</strain>
    </source>
</reference>
<sequence length="576" mass="62544">MPQDLESNKLEKDDIKHNENSASQVLESNDIETNGLALIKEKSGHEGITNLNEIDDDDQVYTELTQLQFFFVFLGLCFAMFMAALDQTIVTTALPKIVIDLASIDKIVWVGTAYLITATSFQPAYGKLADIFGRKITFLAAMLLFELGSILCGVSSTMDMLIISRSIAGLGGGGIFGIVLVILADIVSVKDRGKFQGFIGAVFIIASIISPVIGGLFADNNNLSWRWAFYINVPIGVVAIICIMFFFKSSRTTDSFYEKLKRVDWLGSLLITCTMMAFLLPLSWGGVTYPWKSPTIISLLVVGVVLLAIFIFVEGYVVAEPLAPGRLFKDRGIVACFSVNFCLGMIFFSVIYFLPVYFEIVNEDSATMAGVKLLPYIAGAVITVLLSGLIVSHTTIISYKVICIVGGILTAVGIGLISLFDINSTFGEVIGYLLISGLGAGAVVQTVFLSGQASVKYEDVAAVTSLITFFRTIGAVFGLGIVAAVFASGFSDQIKLADSVPDLLKSYHQLPEFLKEPTKKQLVSSLSLSFKAGIAFGLLLVVSAVFIRDEKKTNAKKITDKFLAMFSRDKELDEEE</sequence>
<dbReference type="EMBL" id="CAJVPU010005556">
    <property type="protein sequence ID" value="CAG8549558.1"/>
    <property type="molecule type" value="Genomic_DNA"/>
</dbReference>
<evidence type="ECO:0000313" key="1">
    <source>
        <dbReference type="EMBL" id="CAG8549558.1"/>
    </source>
</evidence>
<evidence type="ECO:0000313" key="2">
    <source>
        <dbReference type="Proteomes" id="UP000789702"/>
    </source>
</evidence>
<accession>A0ACA9LW09</accession>
<keyword evidence="2" id="KW-1185">Reference proteome</keyword>
<proteinExistence type="predicted"/>
<gene>
    <name evidence="1" type="ORF">DHETER_LOCUS5165</name>
</gene>
<protein>
    <submittedName>
        <fullName evidence="1">6663_t:CDS:1</fullName>
    </submittedName>
</protein>
<name>A0ACA9LW09_9GLOM</name>
<comment type="caution">
    <text evidence="1">The sequence shown here is derived from an EMBL/GenBank/DDBJ whole genome shotgun (WGS) entry which is preliminary data.</text>
</comment>
<dbReference type="Proteomes" id="UP000789702">
    <property type="component" value="Unassembled WGS sequence"/>
</dbReference>
<organism evidence="1 2">
    <name type="scientific">Dentiscutata heterogama</name>
    <dbReference type="NCBI Taxonomy" id="1316150"/>
    <lineage>
        <taxon>Eukaryota</taxon>
        <taxon>Fungi</taxon>
        <taxon>Fungi incertae sedis</taxon>
        <taxon>Mucoromycota</taxon>
        <taxon>Glomeromycotina</taxon>
        <taxon>Glomeromycetes</taxon>
        <taxon>Diversisporales</taxon>
        <taxon>Gigasporaceae</taxon>
        <taxon>Dentiscutata</taxon>
    </lineage>
</organism>